<dbReference type="SUPFAM" id="SSF53383">
    <property type="entry name" value="PLP-dependent transferases"/>
    <property type="match status" value="1"/>
</dbReference>
<dbReference type="Proteomes" id="UP001228049">
    <property type="component" value="Unassembled WGS sequence"/>
</dbReference>
<name>A0AAD9FCE1_DISEL</name>
<comment type="subunit">
    <text evidence="2">Homodimer.</text>
</comment>
<dbReference type="GO" id="GO:0004782">
    <property type="term" value="F:sulfinoalanine decarboxylase activity"/>
    <property type="evidence" value="ECO:0007669"/>
    <property type="project" value="TreeGrafter"/>
</dbReference>
<dbReference type="PANTHER" id="PTHR45677">
    <property type="entry name" value="GLUTAMATE DECARBOXYLASE-RELATED"/>
    <property type="match status" value="1"/>
</dbReference>
<protein>
    <submittedName>
        <fullName evidence="4">Cysteine sulfinic acid decarboxylase</fullName>
    </submittedName>
</protein>
<evidence type="ECO:0000256" key="3">
    <source>
        <dbReference type="ARBA" id="ARBA00022793"/>
    </source>
</evidence>
<gene>
    <name evidence="4" type="ORF">KUDE01_019004</name>
</gene>
<keyword evidence="3" id="KW-0456">Lyase</keyword>
<evidence type="ECO:0000313" key="4">
    <source>
        <dbReference type="EMBL" id="KAK1893540.1"/>
    </source>
</evidence>
<dbReference type="AlphaFoldDB" id="A0AAD9FCE1"/>
<evidence type="ECO:0000256" key="1">
    <source>
        <dbReference type="ARBA" id="ARBA00009533"/>
    </source>
</evidence>
<dbReference type="GO" id="GO:0042412">
    <property type="term" value="P:taurine biosynthetic process"/>
    <property type="evidence" value="ECO:0007669"/>
    <property type="project" value="TreeGrafter"/>
</dbReference>
<comment type="similarity">
    <text evidence="1">Belongs to the group II decarboxylase family.</text>
</comment>
<accession>A0AAD9FCE1</accession>
<dbReference type="GO" id="GO:0005737">
    <property type="term" value="C:cytoplasm"/>
    <property type="evidence" value="ECO:0007669"/>
    <property type="project" value="TreeGrafter"/>
</dbReference>
<sequence>MWKAVGSIGLAERVDKAFNLVRYLVEQMRKREGFHLLWEPEFLNVCFWFIPPSMRGKEGDADYQDRLANVAPVIKERMIKRGTMMVGYQPLGDKVNFFRMIVLSTLVSKEDMDFFLDEIERLGNDL</sequence>
<dbReference type="Gene3D" id="3.90.1150.170">
    <property type="match status" value="1"/>
</dbReference>
<proteinExistence type="inferred from homology"/>
<dbReference type="PANTHER" id="PTHR45677:SF8">
    <property type="entry name" value="CYSTEINE SULFINIC ACID DECARBOXYLASE"/>
    <property type="match status" value="1"/>
</dbReference>
<organism evidence="4 5">
    <name type="scientific">Dissostichus eleginoides</name>
    <name type="common">Patagonian toothfish</name>
    <name type="synonym">Dissostichus amissus</name>
    <dbReference type="NCBI Taxonomy" id="100907"/>
    <lineage>
        <taxon>Eukaryota</taxon>
        <taxon>Metazoa</taxon>
        <taxon>Chordata</taxon>
        <taxon>Craniata</taxon>
        <taxon>Vertebrata</taxon>
        <taxon>Euteleostomi</taxon>
        <taxon>Actinopterygii</taxon>
        <taxon>Neopterygii</taxon>
        <taxon>Teleostei</taxon>
        <taxon>Neoteleostei</taxon>
        <taxon>Acanthomorphata</taxon>
        <taxon>Eupercaria</taxon>
        <taxon>Perciformes</taxon>
        <taxon>Notothenioidei</taxon>
        <taxon>Nototheniidae</taxon>
        <taxon>Dissostichus</taxon>
    </lineage>
</organism>
<reference evidence="4" key="1">
    <citation type="submission" date="2023-04" db="EMBL/GenBank/DDBJ databases">
        <title>Chromosome-level genome of Chaenocephalus aceratus.</title>
        <authorList>
            <person name="Park H."/>
        </authorList>
    </citation>
    <scope>NUCLEOTIDE SEQUENCE</scope>
    <source>
        <strain evidence="4">DE</strain>
        <tissue evidence="4">Muscle</tissue>
    </source>
</reference>
<comment type="caution">
    <text evidence="4">The sequence shown here is derived from an EMBL/GenBank/DDBJ whole genome shotgun (WGS) entry which is preliminary data.</text>
</comment>
<dbReference type="InterPro" id="IPR015424">
    <property type="entry name" value="PyrdxlP-dep_Trfase"/>
</dbReference>
<keyword evidence="5" id="KW-1185">Reference proteome</keyword>
<dbReference type="EMBL" id="JASDAP010000011">
    <property type="protein sequence ID" value="KAK1893540.1"/>
    <property type="molecule type" value="Genomic_DNA"/>
</dbReference>
<evidence type="ECO:0000256" key="2">
    <source>
        <dbReference type="ARBA" id="ARBA00011738"/>
    </source>
</evidence>
<evidence type="ECO:0000313" key="5">
    <source>
        <dbReference type="Proteomes" id="UP001228049"/>
    </source>
</evidence>
<keyword evidence="3" id="KW-0210">Decarboxylase</keyword>